<evidence type="ECO:0000313" key="3">
    <source>
        <dbReference type="Proteomes" id="UP001138500"/>
    </source>
</evidence>
<feature type="compositionally biased region" description="Polar residues" evidence="1">
    <location>
        <begin position="471"/>
        <end position="482"/>
    </location>
</feature>
<feature type="compositionally biased region" description="Basic and acidic residues" evidence="1">
    <location>
        <begin position="297"/>
        <end position="308"/>
    </location>
</feature>
<evidence type="ECO:0000256" key="1">
    <source>
        <dbReference type="SAM" id="MobiDB-lite"/>
    </source>
</evidence>
<comment type="caution">
    <text evidence="2">The sequence shown here is derived from an EMBL/GenBank/DDBJ whole genome shotgun (WGS) entry which is preliminary data.</text>
</comment>
<feature type="compositionally biased region" description="Low complexity" evidence="1">
    <location>
        <begin position="204"/>
        <end position="213"/>
    </location>
</feature>
<feature type="compositionally biased region" description="Basic and acidic residues" evidence="1">
    <location>
        <begin position="380"/>
        <end position="390"/>
    </location>
</feature>
<feature type="region of interest" description="Disordered" evidence="1">
    <location>
        <begin position="320"/>
        <end position="510"/>
    </location>
</feature>
<keyword evidence="3" id="KW-1185">Reference proteome</keyword>
<accession>A0A9W7SK03</accession>
<reference evidence="2 3" key="2">
    <citation type="journal article" date="2021" name="Curr. Genet.">
        <title>Genetic response to nitrogen starvation in the aggressive Eucalyptus foliar pathogen Teratosphaeria destructans.</title>
        <authorList>
            <person name="Havenga M."/>
            <person name="Wingfield B.D."/>
            <person name="Wingfield M.J."/>
            <person name="Dreyer L.L."/>
            <person name="Roets F."/>
            <person name="Aylward J."/>
        </authorList>
    </citation>
    <scope>NUCLEOTIDE SEQUENCE [LARGE SCALE GENOMIC DNA]</scope>
    <source>
        <strain evidence="2">CMW44962</strain>
    </source>
</reference>
<dbReference type="OrthoDB" id="5398515at2759"/>
<name>A0A9W7SK03_9PEZI</name>
<feature type="region of interest" description="Disordered" evidence="1">
    <location>
        <begin position="272"/>
        <end position="308"/>
    </location>
</feature>
<gene>
    <name evidence="2" type="ORF">Tdes44962_MAKER05364</name>
</gene>
<feature type="compositionally biased region" description="Polar residues" evidence="1">
    <location>
        <begin position="39"/>
        <end position="50"/>
    </location>
</feature>
<feature type="compositionally biased region" description="Polar residues" evidence="1">
    <location>
        <begin position="424"/>
        <end position="438"/>
    </location>
</feature>
<feature type="compositionally biased region" description="Basic residues" evidence="1">
    <location>
        <begin position="285"/>
        <end position="294"/>
    </location>
</feature>
<dbReference type="Proteomes" id="UP001138500">
    <property type="component" value="Unassembled WGS sequence"/>
</dbReference>
<sequence length="510" mass="56166">SYHGAAEYKKRRREICGRQYRPLSPVEPSGVALEVKSLHMQTAMPSTPETTHVPRLNTPPTPLHGARHDKYQPYSPRRSSRATAQRNPYSSQNGERSPRAASQRHTTPPPTLKRTRFARAPTQLSSPPSSPASPARTRRTPPQHQLNKTPRKGLLSSARKAIPSATRDSFSESDNHKPSSLAPAAADPANMLPTPSKTPKKRNAAAVSSAARVLSFQPNDPNDVMPTPRRIRKHGRSNSASGFDLYDDNMDAQNDPNIPIFTDTNARVPELDQTEDNPFVGPRHVPPKPKRTQRIKAQQEKDMEEAAKRDEGVIFNFRGKKIFRRFSDPEQDRSSSAGTETSFSPGQLGQRSLKRSAGASAARPLTRSSIKPRLLFPSEEQLRERDPRADDVDEEATTDIEMNSPGGSKAKMHDLRTPRKGHSKQITPPATARSTRAMKTSPDVPDPINEDEPEPMSVGSDAPVVAAPKTQAKSPFDSWQRTKPSRKRVGDAGEVVGSKRTRRAVLGSPA</sequence>
<proteinExistence type="predicted"/>
<dbReference type="EMBL" id="RIBY02002356">
    <property type="protein sequence ID" value="KAH9818170.1"/>
    <property type="molecule type" value="Genomic_DNA"/>
</dbReference>
<dbReference type="AlphaFoldDB" id="A0A9W7SK03"/>
<evidence type="ECO:0000313" key="2">
    <source>
        <dbReference type="EMBL" id="KAH9818170.1"/>
    </source>
</evidence>
<feature type="compositionally biased region" description="Polar residues" evidence="1">
    <location>
        <begin position="81"/>
        <end position="95"/>
    </location>
</feature>
<protein>
    <submittedName>
        <fullName evidence="2">Uncharacterized protein</fullName>
    </submittedName>
</protein>
<organism evidence="2 3">
    <name type="scientific">Teratosphaeria destructans</name>
    <dbReference type="NCBI Taxonomy" id="418781"/>
    <lineage>
        <taxon>Eukaryota</taxon>
        <taxon>Fungi</taxon>
        <taxon>Dikarya</taxon>
        <taxon>Ascomycota</taxon>
        <taxon>Pezizomycotina</taxon>
        <taxon>Dothideomycetes</taxon>
        <taxon>Dothideomycetidae</taxon>
        <taxon>Mycosphaerellales</taxon>
        <taxon>Teratosphaeriaceae</taxon>
        <taxon>Teratosphaeria</taxon>
    </lineage>
</organism>
<reference evidence="2 3" key="1">
    <citation type="journal article" date="2018" name="IMA Fungus">
        <title>IMA Genome-F 10: Nine draft genome sequences of Claviceps purpurea s.lat., including C. arundinis, C. humidiphila, and C. cf. spartinae, pseudomolecules for the pitch canker pathogen Fusarium circinatum, draft genome of Davidsoniella eucalypti, Grosmannia galeiformis, Quambalaria eucalypti, and Teratosphaeria destructans.</title>
        <authorList>
            <person name="Wingfield B.D."/>
            <person name="Liu M."/>
            <person name="Nguyen H.D."/>
            <person name="Lane F.A."/>
            <person name="Morgan S.W."/>
            <person name="De Vos L."/>
            <person name="Wilken P.M."/>
            <person name="Duong T.A."/>
            <person name="Aylward J."/>
            <person name="Coetzee M.P."/>
            <person name="Dadej K."/>
            <person name="De Beer Z.W."/>
            <person name="Findlay W."/>
            <person name="Havenga M."/>
            <person name="Kolarik M."/>
            <person name="Menzies J.G."/>
            <person name="Naidoo K."/>
            <person name="Pochopski O."/>
            <person name="Shoukouhi P."/>
            <person name="Santana Q.C."/>
            <person name="Seifert K.A."/>
            <person name="Soal N."/>
            <person name="Steenkamp E.T."/>
            <person name="Tatham C.T."/>
            <person name="van der Nest M.A."/>
            <person name="Wingfield M.J."/>
        </authorList>
    </citation>
    <scope>NUCLEOTIDE SEQUENCE [LARGE SCALE GENOMIC DNA]</scope>
    <source>
        <strain evidence="2">CMW44962</strain>
    </source>
</reference>
<feature type="compositionally biased region" description="Low complexity" evidence="1">
    <location>
        <begin position="120"/>
        <end position="135"/>
    </location>
</feature>
<feature type="compositionally biased region" description="Polar residues" evidence="1">
    <location>
        <begin position="334"/>
        <end position="350"/>
    </location>
</feature>
<feature type="region of interest" description="Disordered" evidence="1">
    <location>
        <begin position="39"/>
        <end position="239"/>
    </location>
</feature>
<feature type="non-terminal residue" evidence="2">
    <location>
        <position position="1"/>
    </location>
</feature>